<evidence type="ECO:0000313" key="3">
    <source>
        <dbReference type="Proteomes" id="UP001226720"/>
    </source>
</evidence>
<sequence length="224" mass="25342">MFNLFLILHITAGFSALLTFWLPLVLKKGGNWHIRVGWFFVVMMGIVSITAVGMAFIRIFIQPDTSPERFSFSIFLLFIAVLSASTAYYGLRVLRFKRKSDRHRHLGDIAFSSLLFLAGLSCSIYGFSSGNTLISFFPFLGIFLGLGQLAYWLRPMPVRNSWLLEHIQGMIACSISTVTAFTVFGAPRLLGGGFRSIYLWILPTIVLVPLIFYFSRKYRGQTRA</sequence>
<dbReference type="RefSeq" id="WP_301550198.1">
    <property type="nucleotide sequence ID" value="NZ_JAQRMZ010000001.1"/>
</dbReference>
<feature type="transmembrane region" description="Helical" evidence="1">
    <location>
        <begin position="38"/>
        <end position="61"/>
    </location>
</feature>
<organism evidence="2 3">
    <name type="scientific">Guptibacillus hwajinpoensis</name>
    <dbReference type="NCBI Taxonomy" id="208199"/>
    <lineage>
        <taxon>Bacteria</taxon>
        <taxon>Bacillati</taxon>
        <taxon>Bacillota</taxon>
        <taxon>Bacilli</taxon>
        <taxon>Bacillales</taxon>
        <taxon>Guptibacillaceae</taxon>
        <taxon>Guptibacillus</taxon>
    </lineage>
</organism>
<comment type="caution">
    <text evidence="2">The sequence shown here is derived from an EMBL/GenBank/DDBJ whole genome shotgun (WGS) entry which is preliminary data.</text>
</comment>
<gene>
    <name evidence="2" type="ORF">QO000_001354</name>
</gene>
<accession>A0ABU0JZ68</accession>
<proteinExistence type="predicted"/>
<feature type="transmembrane region" description="Helical" evidence="1">
    <location>
        <begin position="6"/>
        <end position="26"/>
    </location>
</feature>
<evidence type="ECO:0000313" key="2">
    <source>
        <dbReference type="EMBL" id="MDQ0482385.1"/>
    </source>
</evidence>
<reference evidence="2" key="1">
    <citation type="submission" date="2023-07" db="EMBL/GenBank/DDBJ databases">
        <title>Genomic Encyclopedia of Type Strains, Phase IV (KMG-IV): sequencing the most valuable type-strain genomes for metagenomic binning, comparative biology and taxonomic classification.</title>
        <authorList>
            <person name="Goeker M."/>
        </authorList>
    </citation>
    <scope>NUCLEOTIDE SEQUENCE [LARGE SCALE GENOMIC DNA]</scope>
    <source>
        <strain evidence="2">JSM 076093</strain>
    </source>
</reference>
<dbReference type="GeneID" id="301325408"/>
<keyword evidence="1" id="KW-0472">Membrane</keyword>
<feature type="transmembrane region" description="Helical" evidence="1">
    <location>
        <begin position="133"/>
        <end position="153"/>
    </location>
</feature>
<keyword evidence="1" id="KW-1133">Transmembrane helix</keyword>
<feature type="transmembrane region" description="Helical" evidence="1">
    <location>
        <begin position="106"/>
        <end position="127"/>
    </location>
</feature>
<dbReference type="EMBL" id="JAUSWM010000002">
    <property type="protein sequence ID" value="MDQ0482385.1"/>
    <property type="molecule type" value="Genomic_DNA"/>
</dbReference>
<feature type="transmembrane region" description="Helical" evidence="1">
    <location>
        <begin position="197"/>
        <end position="215"/>
    </location>
</feature>
<keyword evidence="1" id="KW-0812">Transmembrane</keyword>
<dbReference type="Proteomes" id="UP001226720">
    <property type="component" value="Unassembled WGS sequence"/>
</dbReference>
<name>A0ABU0JZ68_9BACL</name>
<feature type="transmembrane region" description="Helical" evidence="1">
    <location>
        <begin position="73"/>
        <end position="94"/>
    </location>
</feature>
<keyword evidence="3" id="KW-1185">Reference proteome</keyword>
<protein>
    <submittedName>
        <fullName evidence="2">Membrane protein</fullName>
    </submittedName>
</protein>
<evidence type="ECO:0000256" key="1">
    <source>
        <dbReference type="SAM" id="Phobius"/>
    </source>
</evidence>
<feature type="transmembrane region" description="Helical" evidence="1">
    <location>
        <begin position="165"/>
        <end position="185"/>
    </location>
</feature>